<dbReference type="EMBL" id="CM047737">
    <property type="protein sequence ID" value="KAJ0047928.1"/>
    <property type="molecule type" value="Genomic_DNA"/>
</dbReference>
<proteinExistence type="predicted"/>
<sequence>MICKAIEELNEERGSNEALISSYIKLEYKELPWAHETLLSHLLGRLCSRGQIVMTSSDGWYKLPTSKTKKNADQLPQKEEERAATKDKERGFAAQLSPSTIFGLCDPYLGLVLQIIFSP</sequence>
<protein>
    <submittedName>
        <fullName evidence="1">Uncharacterized protein</fullName>
    </submittedName>
</protein>
<evidence type="ECO:0000313" key="1">
    <source>
        <dbReference type="EMBL" id="KAJ0047928.1"/>
    </source>
</evidence>
<dbReference type="Proteomes" id="UP001163603">
    <property type="component" value="Chromosome 2"/>
</dbReference>
<keyword evidence="2" id="KW-1185">Reference proteome</keyword>
<accession>A0ACC0ZBJ2</accession>
<comment type="caution">
    <text evidence="1">The sequence shown here is derived from an EMBL/GenBank/DDBJ whole genome shotgun (WGS) entry which is preliminary data.</text>
</comment>
<evidence type="ECO:0000313" key="2">
    <source>
        <dbReference type="Proteomes" id="UP001163603"/>
    </source>
</evidence>
<reference evidence="2" key="1">
    <citation type="journal article" date="2023" name="G3 (Bethesda)">
        <title>Genome assembly and association tests identify interacting loci associated with vigor, precocity, and sex in interspecific pistachio rootstocks.</title>
        <authorList>
            <person name="Palmer W."/>
            <person name="Jacygrad E."/>
            <person name="Sagayaradj S."/>
            <person name="Cavanaugh K."/>
            <person name="Han R."/>
            <person name="Bertier L."/>
            <person name="Beede B."/>
            <person name="Kafkas S."/>
            <person name="Golino D."/>
            <person name="Preece J."/>
            <person name="Michelmore R."/>
        </authorList>
    </citation>
    <scope>NUCLEOTIDE SEQUENCE [LARGE SCALE GENOMIC DNA]</scope>
</reference>
<name>A0ACC0ZBJ2_9ROSI</name>
<organism evidence="1 2">
    <name type="scientific">Pistacia integerrima</name>
    <dbReference type="NCBI Taxonomy" id="434235"/>
    <lineage>
        <taxon>Eukaryota</taxon>
        <taxon>Viridiplantae</taxon>
        <taxon>Streptophyta</taxon>
        <taxon>Embryophyta</taxon>
        <taxon>Tracheophyta</taxon>
        <taxon>Spermatophyta</taxon>
        <taxon>Magnoliopsida</taxon>
        <taxon>eudicotyledons</taxon>
        <taxon>Gunneridae</taxon>
        <taxon>Pentapetalae</taxon>
        <taxon>rosids</taxon>
        <taxon>malvids</taxon>
        <taxon>Sapindales</taxon>
        <taxon>Anacardiaceae</taxon>
        <taxon>Pistacia</taxon>
    </lineage>
</organism>
<gene>
    <name evidence="1" type="ORF">Pint_17021</name>
</gene>